<keyword evidence="2" id="KW-1185">Reference proteome</keyword>
<evidence type="ECO:0000313" key="1">
    <source>
        <dbReference type="EMBL" id="KAG7396178.1"/>
    </source>
</evidence>
<sequence length="99" mass="11810">MLEQYLDELLRTVPEQFETMAEKIGCLRNPERTLESVDAWVLDEYQSVSKKIHGIFTEDEMLDAIDHSHNYETLFDRLMEQRATTCWKNESQSRAELRR</sequence>
<comment type="caution">
    <text evidence="1">The sequence shown here is derived from an EMBL/GenBank/DDBJ whole genome shotgun (WGS) entry which is preliminary data.</text>
</comment>
<protein>
    <submittedName>
        <fullName evidence="1">Uncharacterized protein</fullName>
    </submittedName>
</protein>
<dbReference type="AlphaFoldDB" id="A0A8T1WVB2"/>
<gene>
    <name evidence="1" type="ORF">PHYBOEH_002675</name>
</gene>
<dbReference type="Proteomes" id="UP000693981">
    <property type="component" value="Unassembled WGS sequence"/>
</dbReference>
<organism evidence="1 2">
    <name type="scientific">Phytophthora boehmeriae</name>
    <dbReference type="NCBI Taxonomy" id="109152"/>
    <lineage>
        <taxon>Eukaryota</taxon>
        <taxon>Sar</taxon>
        <taxon>Stramenopiles</taxon>
        <taxon>Oomycota</taxon>
        <taxon>Peronosporomycetes</taxon>
        <taxon>Peronosporales</taxon>
        <taxon>Peronosporaceae</taxon>
        <taxon>Phytophthora</taxon>
    </lineage>
</organism>
<proteinExistence type="predicted"/>
<accession>A0A8T1WVB2</accession>
<reference evidence="1" key="1">
    <citation type="submission" date="2021-02" db="EMBL/GenBank/DDBJ databases">
        <authorList>
            <person name="Palmer J.M."/>
        </authorList>
    </citation>
    <scope>NUCLEOTIDE SEQUENCE</scope>
    <source>
        <strain evidence="1">SCRP23</strain>
    </source>
</reference>
<evidence type="ECO:0000313" key="2">
    <source>
        <dbReference type="Proteomes" id="UP000693981"/>
    </source>
</evidence>
<name>A0A8T1WVB2_9STRA</name>
<dbReference type="EMBL" id="JAGDFL010000169">
    <property type="protein sequence ID" value="KAG7396178.1"/>
    <property type="molecule type" value="Genomic_DNA"/>
</dbReference>